<reference evidence="2" key="1">
    <citation type="submission" date="2020-06" db="EMBL/GenBank/DDBJ databases">
        <title>Draft genome of Bugula neritina, a colonial animal packing powerful symbionts and potential medicines.</title>
        <authorList>
            <person name="Rayko M."/>
        </authorList>
    </citation>
    <scope>NUCLEOTIDE SEQUENCE [LARGE SCALE GENOMIC DNA]</scope>
    <source>
        <strain evidence="2">Kwan_BN1</strain>
    </source>
</reference>
<accession>A0A7J7K9R3</accession>
<evidence type="ECO:0000313" key="2">
    <source>
        <dbReference type="EMBL" id="KAF6034348.1"/>
    </source>
</evidence>
<protein>
    <recommendedName>
        <fullName evidence="4">Receptor ligand binding region domain-containing protein</fullName>
    </recommendedName>
</protein>
<evidence type="ECO:0000256" key="1">
    <source>
        <dbReference type="SAM" id="SignalP"/>
    </source>
</evidence>
<gene>
    <name evidence="2" type="ORF">EB796_007347</name>
</gene>
<proteinExistence type="predicted"/>
<comment type="caution">
    <text evidence="2">The sequence shown here is derived from an EMBL/GenBank/DDBJ whole genome shotgun (WGS) entry which is preliminary data.</text>
</comment>
<keyword evidence="1" id="KW-0732">Signal</keyword>
<dbReference type="SUPFAM" id="SSF53822">
    <property type="entry name" value="Periplasmic binding protein-like I"/>
    <property type="match status" value="1"/>
</dbReference>
<dbReference type="InterPro" id="IPR028082">
    <property type="entry name" value="Peripla_BP_I"/>
</dbReference>
<keyword evidence="3" id="KW-1185">Reference proteome</keyword>
<evidence type="ECO:0008006" key="4">
    <source>
        <dbReference type="Google" id="ProtNLM"/>
    </source>
</evidence>
<sequence length="305" mass="34137">MATGVALLIIVAAAAAAAAADATSILALYDDSPQQLAYDLAVQELSNETRIVYHPYQCRDGEIMEYVKNSSLDDDVIVVGGCCQHSSCQSRYPQIICSRKMVKPQPNVFNIMQTLESLYPALVAILEEMRWETVCIPHSEEYTQEIERLTDILSRRKVTVIRSSDIESKSCTMMSKVVILFEERMVCSAFAQLPKVLLALEKPKILCNSDSTYKDFHTYSLSSEKYILDTQVSRKLGYHFLANLNTDLTNLDLALCSYDSMKLVLSALAKESLSHETLSQVESSVNIVVINNSSEEVTYSDRKWG</sequence>
<name>A0A7J7K9R3_BUGNE</name>
<feature type="signal peptide" evidence="1">
    <location>
        <begin position="1"/>
        <end position="22"/>
    </location>
</feature>
<feature type="chain" id="PRO_5029836429" description="Receptor ligand binding region domain-containing protein" evidence="1">
    <location>
        <begin position="23"/>
        <end position="305"/>
    </location>
</feature>
<dbReference type="EMBL" id="VXIV02001099">
    <property type="protein sequence ID" value="KAF6034348.1"/>
    <property type="molecule type" value="Genomic_DNA"/>
</dbReference>
<evidence type="ECO:0000313" key="3">
    <source>
        <dbReference type="Proteomes" id="UP000593567"/>
    </source>
</evidence>
<dbReference type="Proteomes" id="UP000593567">
    <property type="component" value="Unassembled WGS sequence"/>
</dbReference>
<organism evidence="2 3">
    <name type="scientific">Bugula neritina</name>
    <name type="common">Brown bryozoan</name>
    <name type="synonym">Sertularia neritina</name>
    <dbReference type="NCBI Taxonomy" id="10212"/>
    <lineage>
        <taxon>Eukaryota</taxon>
        <taxon>Metazoa</taxon>
        <taxon>Spiralia</taxon>
        <taxon>Lophotrochozoa</taxon>
        <taxon>Bryozoa</taxon>
        <taxon>Gymnolaemata</taxon>
        <taxon>Cheilostomatida</taxon>
        <taxon>Flustrina</taxon>
        <taxon>Buguloidea</taxon>
        <taxon>Bugulidae</taxon>
        <taxon>Bugula</taxon>
    </lineage>
</organism>
<dbReference type="AlphaFoldDB" id="A0A7J7K9R3"/>